<dbReference type="EMBL" id="KZ996296">
    <property type="protein sequence ID" value="RKO89089.1"/>
    <property type="molecule type" value="Genomic_DNA"/>
</dbReference>
<evidence type="ECO:0000256" key="7">
    <source>
        <dbReference type="ARBA" id="ARBA00023034"/>
    </source>
</evidence>
<keyword evidence="5" id="KW-0653">Protein transport</keyword>
<evidence type="ECO:0000313" key="13">
    <source>
        <dbReference type="Proteomes" id="UP000269721"/>
    </source>
</evidence>
<comment type="similarity">
    <text evidence="2">Belongs to the syntaxin family.</text>
</comment>
<evidence type="ECO:0000256" key="3">
    <source>
        <dbReference type="ARBA" id="ARBA00022448"/>
    </source>
</evidence>
<dbReference type="PROSITE" id="PS50192">
    <property type="entry name" value="T_SNARE"/>
    <property type="match status" value="1"/>
</dbReference>
<dbReference type="Gene3D" id="1.20.58.70">
    <property type="match status" value="1"/>
</dbReference>
<dbReference type="GO" id="GO:0000139">
    <property type="term" value="C:Golgi membrane"/>
    <property type="evidence" value="ECO:0007669"/>
    <property type="project" value="UniProtKB-SubCell"/>
</dbReference>
<reference evidence="13" key="1">
    <citation type="journal article" date="2018" name="Nat. Microbiol.">
        <title>Leveraging single-cell genomics to expand the fungal tree of life.</title>
        <authorList>
            <person name="Ahrendt S.R."/>
            <person name="Quandt C.A."/>
            <person name="Ciobanu D."/>
            <person name="Clum A."/>
            <person name="Salamov A."/>
            <person name="Andreopoulos B."/>
            <person name="Cheng J.F."/>
            <person name="Woyke T."/>
            <person name="Pelin A."/>
            <person name="Henrissat B."/>
            <person name="Reynolds N.K."/>
            <person name="Benny G.L."/>
            <person name="Smith M.E."/>
            <person name="James T.Y."/>
            <person name="Grigoriev I.V."/>
        </authorList>
    </citation>
    <scope>NUCLEOTIDE SEQUENCE [LARGE SCALE GENOMIC DNA]</scope>
</reference>
<evidence type="ECO:0000256" key="5">
    <source>
        <dbReference type="ARBA" id="ARBA00022927"/>
    </source>
</evidence>
<dbReference type="GO" id="GO:0048278">
    <property type="term" value="P:vesicle docking"/>
    <property type="evidence" value="ECO:0007669"/>
    <property type="project" value="TreeGrafter"/>
</dbReference>
<keyword evidence="4 10" id="KW-0812">Transmembrane</keyword>
<gene>
    <name evidence="12" type="ORF">BDK51DRAFT_23783</name>
</gene>
<dbReference type="GO" id="GO:0031201">
    <property type="term" value="C:SNARE complex"/>
    <property type="evidence" value="ECO:0007669"/>
    <property type="project" value="TreeGrafter"/>
</dbReference>
<dbReference type="Proteomes" id="UP000269721">
    <property type="component" value="Unassembled WGS sequence"/>
</dbReference>
<dbReference type="SUPFAM" id="SSF47661">
    <property type="entry name" value="t-snare proteins"/>
    <property type="match status" value="1"/>
</dbReference>
<keyword evidence="9 10" id="KW-0472">Membrane</keyword>
<dbReference type="PANTHER" id="PTHR19957:SF83">
    <property type="entry name" value="SYNTAXIN-16"/>
    <property type="match status" value="1"/>
</dbReference>
<dbReference type="AlphaFoldDB" id="A0A4P9W967"/>
<keyword evidence="13" id="KW-1185">Reference proteome</keyword>
<dbReference type="GO" id="GO:0006906">
    <property type="term" value="P:vesicle fusion"/>
    <property type="evidence" value="ECO:0007669"/>
    <property type="project" value="TreeGrafter"/>
</dbReference>
<evidence type="ECO:0000313" key="12">
    <source>
        <dbReference type="EMBL" id="RKO89089.1"/>
    </source>
</evidence>
<feature type="domain" description="T-SNARE coiled-coil homology" evidence="11">
    <location>
        <begin position="213"/>
        <end position="275"/>
    </location>
</feature>
<dbReference type="GO" id="GO:0005484">
    <property type="term" value="F:SNAP receptor activity"/>
    <property type="evidence" value="ECO:0007669"/>
    <property type="project" value="TreeGrafter"/>
</dbReference>
<organism evidence="12 13">
    <name type="scientific">Blyttiomyces helicus</name>
    <dbReference type="NCBI Taxonomy" id="388810"/>
    <lineage>
        <taxon>Eukaryota</taxon>
        <taxon>Fungi</taxon>
        <taxon>Fungi incertae sedis</taxon>
        <taxon>Chytridiomycota</taxon>
        <taxon>Chytridiomycota incertae sedis</taxon>
        <taxon>Chytridiomycetes</taxon>
        <taxon>Chytridiomycetes incertae sedis</taxon>
        <taxon>Blyttiomyces</taxon>
    </lineage>
</organism>
<protein>
    <submittedName>
        <fullName evidence="12">t-SNARE</fullName>
    </submittedName>
</protein>
<evidence type="ECO:0000256" key="9">
    <source>
        <dbReference type="ARBA" id="ARBA00023136"/>
    </source>
</evidence>
<dbReference type="OrthoDB" id="10251371at2759"/>
<keyword evidence="6 10" id="KW-1133">Transmembrane helix</keyword>
<dbReference type="InterPro" id="IPR045242">
    <property type="entry name" value="Syntaxin"/>
</dbReference>
<keyword evidence="3" id="KW-0813">Transport</keyword>
<evidence type="ECO:0000256" key="2">
    <source>
        <dbReference type="ARBA" id="ARBA00009063"/>
    </source>
</evidence>
<name>A0A4P9W967_9FUNG</name>
<evidence type="ECO:0000256" key="1">
    <source>
        <dbReference type="ARBA" id="ARBA00004409"/>
    </source>
</evidence>
<keyword evidence="7" id="KW-0333">Golgi apparatus</keyword>
<evidence type="ECO:0000256" key="6">
    <source>
        <dbReference type="ARBA" id="ARBA00022989"/>
    </source>
</evidence>
<evidence type="ECO:0000256" key="8">
    <source>
        <dbReference type="ARBA" id="ARBA00023054"/>
    </source>
</evidence>
<dbReference type="GO" id="GO:0000149">
    <property type="term" value="F:SNARE binding"/>
    <property type="evidence" value="ECO:0007669"/>
    <property type="project" value="TreeGrafter"/>
</dbReference>
<evidence type="ECO:0000259" key="11">
    <source>
        <dbReference type="PROSITE" id="PS50192"/>
    </source>
</evidence>
<dbReference type="SMART" id="SM00397">
    <property type="entry name" value="t_SNARE"/>
    <property type="match status" value="1"/>
</dbReference>
<dbReference type="InterPro" id="IPR000727">
    <property type="entry name" value="T_SNARE_dom"/>
</dbReference>
<sequence length="307" mass="34810">MATRSRTLLFLQYRNSFARVGGPRQPRPPGIDTSERAGLIANDINQNAETVVEMSVLPPKWVDIVDEVSSAFAYLPGHLTELEGIHKKHLLPGFDDHLAEEQVIERLTDSITSMFRDCERKIKRVHSETRSASGTKQSQILSKNIQVSLATKLQDLSNIFRKSQSSYLNKLRGRETRSKDMFALEGGQVESPEDEALDAVFTDAQLQLVQNNERAITEREKEINEIVKSLLGVADIFKELQTMVIDQGTVLDRIDYNIEQTNVHMEEAHKELVQGSKYQSKAMGKYCIILLCVFVFLCLLVLIFKKK</sequence>
<dbReference type="GO" id="GO:0006886">
    <property type="term" value="P:intracellular protein transport"/>
    <property type="evidence" value="ECO:0007669"/>
    <property type="project" value="TreeGrafter"/>
</dbReference>
<dbReference type="CDD" id="cd15845">
    <property type="entry name" value="SNARE_syntaxin16"/>
    <property type="match status" value="1"/>
</dbReference>
<feature type="transmembrane region" description="Helical" evidence="10">
    <location>
        <begin position="283"/>
        <end position="304"/>
    </location>
</feature>
<dbReference type="Pfam" id="PF05739">
    <property type="entry name" value="SNARE"/>
    <property type="match status" value="1"/>
</dbReference>
<evidence type="ECO:0000256" key="4">
    <source>
        <dbReference type="ARBA" id="ARBA00022692"/>
    </source>
</evidence>
<dbReference type="PANTHER" id="PTHR19957">
    <property type="entry name" value="SYNTAXIN"/>
    <property type="match status" value="1"/>
</dbReference>
<proteinExistence type="inferred from homology"/>
<keyword evidence="8" id="KW-0175">Coiled coil</keyword>
<comment type="subcellular location">
    <subcellularLocation>
        <location evidence="1">Golgi apparatus membrane</location>
        <topology evidence="1">Single-pass type IV membrane protein</topology>
    </subcellularLocation>
</comment>
<dbReference type="InterPro" id="IPR010989">
    <property type="entry name" value="SNARE"/>
</dbReference>
<accession>A0A4P9W967</accession>
<evidence type="ECO:0000256" key="10">
    <source>
        <dbReference type="SAM" id="Phobius"/>
    </source>
</evidence>